<protein>
    <submittedName>
        <fullName evidence="2">Uncharacterized protein</fullName>
    </submittedName>
</protein>
<sequence>MFERPGQVHATGRPGRPLLGVAFLFVAAIVALIPAGRLTALTAEETSGRTAHVLSGIAAWLGAAMRGTGVLACVLKKGRDIRLP</sequence>
<proteinExistence type="predicted"/>
<dbReference type="Proteomes" id="UP000666915">
    <property type="component" value="Unassembled WGS sequence"/>
</dbReference>
<evidence type="ECO:0000313" key="2">
    <source>
        <dbReference type="EMBL" id="MBO2441346.1"/>
    </source>
</evidence>
<feature type="transmembrane region" description="Helical" evidence="1">
    <location>
        <begin position="21"/>
        <end position="41"/>
    </location>
</feature>
<gene>
    <name evidence="2" type="ORF">J4557_27870</name>
</gene>
<dbReference type="EMBL" id="JAGEOK010000019">
    <property type="protein sequence ID" value="MBO2441346.1"/>
    <property type="molecule type" value="Genomic_DNA"/>
</dbReference>
<keyword evidence="3" id="KW-1185">Reference proteome</keyword>
<keyword evidence="1" id="KW-1133">Transmembrane helix</keyword>
<organism evidence="2 3">
    <name type="scientific">Actinomadura nitritigenes</name>
    <dbReference type="NCBI Taxonomy" id="134602"/>
    <lineage>
        <taxon>Bacteria</taxon>
        <taxon>Bacillati</taxon>
        <taxon>Actinomycetota</taxon>
        <taxon>Actinomycetes</taxon>
        <taxon>Streptosporangiales</taxon>
        <taxon>Thermomonosporaceae</taxon>
        <taxon>Actinomadura</taxon>
    </lineage>
</organism>
<reference evidence="2 3" key="1">
    <citation type="submission" date="2021-03" db="EMBL/GenBank/DDBJ databases">
        <authorList>
            <person name="Kanchanasin P."/>
            <person name="Saeng-In P."/>
            <person name="Phongsopitanun W."/>
            <person name="Yuki M."/>
            <person name="Kudo T."/>
            <person name="Ohkuma M."/>
            <person name="Tanasupawat S."/>
        </authorList>
    </citation>
    <scope>NUCLEOTIDE SEQUENCE [LARGE SCALE GENOMIC DNA]</scope>
    <source>
        <strain evidence="2 3">L46</strain>
    </source>
</reference>
<keyword evidence="1" id="KW-0472">Membrane</keyword>
<keyword evidence="1" id="KW-0812">Transmembrane</keyword>
<evidence type="ECO:0000313" key="3">
    <source>
        <dbReference type="Proteomes" id="UP000666915"/>
    </source>
</evidence>
<evidence type="ECO:0000256" key="1">
    <source>
        <dbReference type="SAM" id="Phobius"/>
    </source>
</evidence>
<accession>A0ABS3R5B0</accession>
<dbReference type="RefSeq" id="WP_208269714.1">
    <property type="nucleotide sequence ID" value="NZ_BAAAGM010000070.1"/>
</dbReference>
<comment type="caution">
    <text evidence="2">The sequence shown here is derived from an EMBL/GenBank/DDBJ whole genome shotgun (WGS) entry which is preliminary data.</text>
</comment>
<feature type="transmembrane region" description="Helical" evidence="1">
    <location>
        <begin position="53"/>
        <end position="75"/>
    </location>
</feature>
<name>A0ABS3R5B0_9ACTN</name>